<dbReference type="Pfam" id="PF16859">
    <property type="entry name" value="TetR_C_11"/>
    <property type="match status" value="1"/>
</dbReference>
<dbReference type="InterPro" id="IPR050109">
    <property type="entry name" value="HTH-type_TetR-like_transc_reg"/>
</dbReference>
<evidence type="ECO:0000256" key="4">
    <source>
        <dbReference type="PROSITE-ProRule" id="PRU00335"/>
    </source>
</evidence>
<dbReference type="InterPro" id="IPR001647">
    <property type="entry name" value="HTH_TetR"/>
</dbReference>
<evidence type="ECO:0000256" key="2">
    <source>
        <dbReference type="ARBA" id="ARBA00023125"/>
    </source>
</evidence>
<dbReference type="STRING" id="946333.A4W93_11945"/>
<dbReference type="PANTHER" id="PTHR30055">
    <property type="entry name" value="HTH-TYPE TRANSCRIPTIONAL REGULATOR RUTR"/>
    <property type="match status" value="1"/>
</dbReference>
<name>A0A1W6L8Q4_9BURK</name>
<dbReference type="PRINTS" id="PR00455">
    <property type="entry name" value="HTHTETR"/>
</dbReference>
<evidence type="ECO:0000256" key="3">
    <source>
        <dbReference type="ARBA" id="ARBA00023163"/>
    </source>
</evidence>
<dbReference type="SUPFAM" id="SSF48498">
    <property type="entry name" value="Tetracyclin repressor-like, C-terminal domain"/>
    <property type="match status" value="1"/>
</dbReference>
<dbReference type="AlphaFoldDB" id="A0A1W6L8Q4"/>
<feature type="domain" description="HTH tetR-type" evidence="5">
    <location>
        <begin position="19"/>
        <end position="79"/>
    </location>
</feature>
<dbReference type="GO" id="GO:0003700">
    <property type="term" value="F:DNA-binding transcription factor activity"/>
    <property type="evidence" value="ECO:0007669"/>
    <property type="project" value="TreeGrafter"/>
</dbReference>
<keyword evidence="7" id="KW-1185">Reference proteome</keyword>
<dbReference type="PANTHER" id="PTHR30055:SF226">
    <property type="entry name" value="HTH-TYPE TRANSCRIPTIONAL REGULATOR PKSA"/>
    <property type="match status" value="1"/>
</dbReference>
<accession>A0A1W6L8Q4</accession>
<dbReference type="SUPFAM" id="SSF46689">
    <property type="entry name" value="Homeodomain-like"/>
    <property type="match status" value="1"/>
</dbReference>
<keyword evidence="3" id="KW-0804">Transcription</keyword>
<proteinExistence type="predicted"/>
<evidence type="ECO:0000259" key="5">
    <source>
        <dbReference type="PROSITE" id="PS50977"/>
    </source>
</evidence>
<dbReference type="PROSITE" id="PS50977">
    <property type="entry name" value="HTH_TETR_2"/>
    <property type="match status" value="1"/>
</dbReference>
<protein>
    <submittedName>
        <fullName evidence="6">TetR family transcriptional regulator</fullName>
    </submittedName>
</protein>
<dbReference type="InterPro" id="IPR011075">
    <property type="entry name" value="TetR_C"/>
</dbReference>
<dbReference type="GO" id="GO:0000976">
    <property type="term" value="F:transcription cis-regulatory region binding"/>
    <property type="evidence" value="ECO:0007669"/>
    <property type="project" value="TreeGrafter"/>
</dbReference>
<evidence type="ECO:0000313" key="7">
    <source>
        <dbReference type="Proteomes" id="UP000193427"/>
    </source>
</evidence>
<sequence length="227" mass="24924">MPMPAKPTPSTPVRQRRKEARPQELLDAALALFVEKGFAATRSEEVALRAGVSKGTLYLYYPSKEELLKAVIRQNLSKILADGAGIADGFEGPTSDLLAILLRTWWEQVGETPAGGIHKIIMAEARNFPEIAEFYNQEVIVPAHDLISKMVQRGVDSGEFRAVPAHEVTHVLIAPLIFLALHKHAFGPCPVGMDEIDAGRMIETQIDIMLRGLLARDVPLRSDPSKA</sequence>
<dbReference type="OrthoDB" id="9809994at2"/>
<dbReference type="InterPro" id="IPR009057">
    <property type="entry name" value="Homeodomain-like_sf"/>
</dbReference>
<dbReference type="EMBL" id="CP015118">
    <property type="protein sequence ID" value="ARN20548.1"/>
    <property type="molecule type" value="Genomic_DNA"/>
</dbReference>
<dbReference type="InterPro" id="IPR036271">
    <property type="entry name" value="Tet_transcr_reg_TetR-rel_C_sf"/>
</dbReference>
<reference evidence="6 7" key="1">
    <citation type="submission" date="2016-04" db="EMBL/GenBank/DDBJ databases">
        <title>Complete genome sequence of natural rubber-degrading, novel Gram-negative bacterium, Rhizobacter gummiphilus strain NS21.</title>
        <authorList>
            <person name="Tabata M."/>
            <person name="Kasai D."/>
            <person name="Fukuda M."/>
        </authorList>
    </citation>
    <scope>NUCLEOTIDE SEQUENCE [LARGE SCALE GENOMIC DNA]</scope>
    <source>
        <strain evidence="6 7">NS21</strain>
    </source>
</reference>
<dbReference type="CDD" id="cd02981">
    <property type="entry name" value="PDI_b_family"/>
    <property type="match status" value="1"/>
</dbReference>
<dbReference type="KEGG" id="rgu:A4W93_11945"/>
<evidence type="ECO:0000313" key="6">
    <source>
        <dbReference type="EMBL" id="ARN20548.1"/>
    </source>
</evidence>
<dbReference type="Pfam" id="PF00440">
    <property type="entry name" value="TetR_N"/>
    <property type="match status" value="1"/>
</dbReference>
<gene>
    <name evidence="6" type="ORF">A4W93_11945</name>
</gene>
<keyword evidence="2 4" id="KW-0238">DNA-binding</keyword>
<keyword evidence="1" id="KW-0805">Transcription regulation</keyword>
<evidence type="ECO:0000256" key="1">
    <source>
        <dbReference type="ARBA" id="ARBA00023015"/>
    </source>
</evidence>
<dbReference type="FunFam" id="1.10.10.60:FF:000141">
    <property type="entry name" value="TetR family transcriptional regulator"/>
    <property type="match status" value="1"/>
</dbReference>
<organism evidence="6 7">
    <name type="scientific">Piscinibacter gummiphilus</name>
    <dbReference type="NCBI Taxonomy" id="946333"/>
    <lineage>
        <taxon>Bacteria</taxon>
        <taxon>Pseudomonadati</taxon>
        <taxon>Pseudomonadota</taxon>
        <taxon>Betaproteobacteria</taxon>
        <taxon>Burkholderiales</taxon>
        <taxon>Sphaerotilaceae</taxon>
        <taxon>Piscinibacter</taxon>
    </lineage>
</organism>
<feature type="DNA-binding region" description="H-T-H motif" evidence="4">
    <location>
        <begin position="42"/>
        <end position="61"/>
    </location>
</feature>
<dbReference type="Proteomes" id="UP000193427">
    <property type="component" value="Chromosome"/>
</dbReference>
<dbReference type="Gene3D" id="1.10.357.10">
    <property type="entry name" value="Tetracycline Repressor, domain 2"/>
    <property type="match status" value="1"/>
</dbReference>